<comment type="cofactor">
    <cofactor evidence="4">
        <name>pyridoxal 5'-phosphate</name>
        <dbReference type="ChEBI" id="CHEBI:597326"/>
    </cofactor>
</comment>
<sequence>MDLTLEHARALDAADPLAAHRDRFVHADDRVYLDGNSLGRLPRTTADALARVVEQQWGAGLIRSWPRWLEEARATADLLGEVVLGVAPGQVLVGDSTTVSLYRLAVAAVRARPGRTRILVEADAFPTDLYVLDGVARDHGLELVRIAAPIDDGVRAEHLAPLLDETVALVCLSHVHYRSGALLDLAGLTTLAHEVGALTLWDLCHSAGSVEVPLAASGADMAVGCTYKYLNAGPGAPAFSYVRADLLPALRSPIQGWFSQADQFAMAPDYDPVAGIDRIAAGTPDVRGIAAVREGVRTIEAAGVAALRAKGSALGDLAIALADAWLTPLGFRVASPRDAALRGAHVVLEHPEAWQACQAWIDAGVIPDFRTPDRLRIGLAALTTSFEDVWAGLDRLRAIVAEGRHLAYPTERGRVT</sequence>
<comment type="pathway">
    <text evidence="4">Amino-acid degradation; L-kynurenine degradation; L-alanine and anthranilate from L-kynurenine: step 1/1.</text>
</comment>
<proteinExistence type="inferred from homology"/>
<dbReference type="SUPFAM" id="SSF53383">
    <property type="entry name" value="PLP-dependent transferases"/>
    <property type="match status" value="1"/>
</dbReference>
<dbReference type="GO" id="GO:0019441">
    <property type="term" value="P:L-tryptophan catabolic process to kynurenine"/>
    <property type="evidence" value="ECO:0007669"/>
    <property type="project" value="TreeGrafter"/>
</dbReference>
<keyword evidence="1 4" id="KW-0662">Pyridine nucleotide biosynthesis</keyword>
<evidence type="ECO:0000256" key="2">
    <source>
        <dbReference type="ARBA" id="ARBA00022801"/>
    </source>
</evidence>
<name>A0A1G8F334_9MICO</name>
<gene>
    <name evidence="5" type="ORF">SAMN04489720_2310</name>
</gene>
<dbReference type="Gene3D" id="3.40.640.10">
    <property type="entry name" value="Type I PLP-dependent aspartate aminotransferase-like (Major domain)"/>
    <property type="match status" value="1"/>
</dbReference>
<dbReference type="GO" id="GO:0097053">
    <property type="term" value="P:L-kynurenine catabolic process"/>
    <property type="evidence" value="ECO:0007669"/>
    <property type="project" value="UniProtKB-UniPathway"/>
</dbReference>
<evidence type="ECO:0000313" key="6">
    <source>
        <dbReference type="Proteomes" id="UP000198822"/>
    </source>
</evidence>
<dbReference type="InterPro" id="IPR015422">
    <property type="entry name" value="PyrdxlP-dep_Trfase_small"/>
</dbReference>
<organism evidence="5 6">
    <name type="scientific">Agrococcus jejuensis</name>
    <dbReference type="NCBI Taxonomy" id="399736"/>
    <lineage>
        <taxon>Bacteria</taxon>
        <taxon>Bacillati</taxon>
        <taxon>Actinomycetota</taxon>
        <taxon>Actinomycetes</taxon>
        <taxon>Micrococcales</taxon>
        <taxon>Microbacteriaceae</taxon>
        <taxon>Agrococcus</taxon>
    </lineage>
</organism>
<dbReference type="InterPro" id="IPR010111">
    <property type="entry name" value="Kynureninase"/>
</dbReference>
<dbReference type="InterPro" id="IPR015421">
    <property type="entry name" value="PyrdxlP-dep_Trfase_major"/>
</dbReference>
<dbReference type="EC" id="3.7.1.3" evidence="4"/>
<evidence type="ECO:0000256" key="4">
    <source>
        <dbReference type="PIRNR" id="PIRNR038800"/>
    </source>
</evidence>
<evidence type="ECO:0000256" key="3">
    <source>
        <dbReference type="ARBA" id="ARBA00022898"/>
    </source>
</evidence>
<dbReference type="Proteomes" id="UP000198822">
    <property type="component" value="Chromosome I"/>
</dbReference>
<accession>A0A1G8F334</accession>
<dbReference type="EMBL" id="LT629695">
    <property type="protein sequence ID" value="SDH76555.1"/>
    <property type="molecule type" value="Genomic_DNA"/>
</dbReference>
<dbReference type="OrthoDB" id="9812626at2"/>
<comment type="catalytic activity">
    <reaction evidence="4">
        <text>3-hydroxy-L-kynurenine + H2O = 3-hydroxyanthranilate + L-alanine + H(+)</text>
        <dbReference type="Rhea" id="RHEA:25143"/>
        <dbReference type="ChEBI" id="CHEBI:15377"/>
        <dbReference type="ChEBI" id="CHEBI:15378"/>
        <dbReference type="ChEBI" id="CHEBI:36559"/>
        <dbReference type="ChEBI" id="CHEBI:57972"/>
        <dbReference type="ChEBI" id="CHEBI:58125"/>
        <dbReference type="EC" id="3.7.1.3"/>
    </reaction>
</comment>
<evidence type="ECO:0000313" key="5">
    <source>
        <dbReference type="EMBL" id="SDH76555.1"/>
    </source>
</evidence>
<comment type="function">
    <text evidence="4">Catalyzes the cleavage of L-kynurenine (L-Kyn) and L-3-hydroxykynurenine (L-3OHKyn) into anthranilic acid (AA) and 3-hydroxyanthranilic acid (3-OHAA), respectively.</text>
</comment>
<comment type="similarity">
    <text evidence="4">Belongs to the kynureninase family.</text>
</comment>
<protein>
    <recommendedName>
        <fullName evidence="4">Kynureninase</fullName>
        <ecNumber evidence="4">3.7.1.3</ecNumber>
    </recommendedName>
</protein>
<dbReference type="GO" id="GO:0005737">
    <property type="term" value="C:cytoplasm"/>
    <property type="evidence" value="ECO:0007669"/>
    <property type="project" value="InterPro"/>
</dbReference>
<reference evidence="6" key="1">
    <citation type="submission" date="2016-10" db="EMBL/GenBank/DDBJ databases">
        <authorList>
            <person name="Varghese N."/>
            <person name="Submissions S."/>
        </authorList>
    </citation>
    <scope>NUCLEOTIDE SEQUENCE [LARGE SCALE GENOMIC DNA]</scope>
    <source>
        <strain evidence="6">DSM 22002</strain>
    </source>
</reference>
<dbReference type="PANTHER" id="PTHR14084">
    <property type="entry name" value="KYNURENINASE"/>
    <property type="match status" value="1"/>
</dbReference>
<dbReference type="GO" id="GO:0030170">
    <property type="term" value="F:pyridoxal phosphate binding"/>
    <property type="evidence" value="ECO:0007669"/>
    <property type="project" value="InterPro"/>
</dbReference>
<dbReference type="AlphaFoldDB" id="A0A1G8F334"/>
<dbReference type="PIRSF" id="PIRSF038800">
    <property type="entry name" value="KYNU"/>
    <property type="match status" value="1"/>
</dbReference>
<comment type="pathway">
    <text evidence="4">Cofactor biosynthesis; NAD(+) biosynthesis; quinolinate from L-kynurenine: step 2/3.</text>
</comment>
<keyword evidence="2 4" id="KW-0378">Hydrolase</keyword>
<dbReference type="GO" id="GO:0043420">
    <property type="term" value="P:anthranilate metabolic process"/>
    <property type="evidence" value="ECO:0007669"/>
    <property type="project" value="TreeGrafter"/>
</dbReference>
<dbReference type="PANTHER" id="PTHR14084:SF0">
    <property type="entry name" value="KYNURENINASE"/>
    <property type="match status" value="1"/>
</dbReference>
<dbReference type="GO" id="GO:0030429">
    <property type="term" value="F:kynureninase activity"/>
    <property type="evidence" value="ECO:0007669"/>
    <property type="project" value="UniProtKB-EC"/>
</dbReference>
<dbReference type="UniPathway" id="UPA00253">
    <property type="reaction ID" value="UER00329"/>
</dbReference>
<keyword evidence="6" id="KW-1185">Reference proteome</keyword>
<dbReference type="UniPathway" id="UPA00334">
    <property type="reaction ID" value="UER00455"/>
</dbReference>
<comment type="subunit">
    <text evidence="4">Homodimer.</text>
</comment>
<dbReference type="InterPro" id="IPR015424">
    <property type="entry name" value="PyrdxlP-dep_Trfase"/>
</dbReference>
<dbReference type="Gene3D" id="3.90.1150.10">
    <property type="entry name" value="Aspartate Aminotransferase, domain 1"/>
    <property type="match status" value="1"/>
</dbReference>
<dbReference type="RefSeq" id="WP_092505157.1">
    <property type="nucleotide sequence ID" value="NZ_LT629695.1"/>
</dbReference>
<dbReference type="Pfam" id="PF22580">
    <property type="entry name" value="KYNU_C"/>
    <property type="match status" value="1"/>
</dbReference>
<evidence type="ECO:0000256" key="1">
    <source>
        <dbReference type="ARBA" id="ARBA00022642"/>
    </source>
</evidence>
<keyword evidence="3 4" id="KW-0663">Pyridoxal phosphate</keyword>
<dbReference type="STRING" id="399736.SAMN04489720_2310"/>
<comment type="catalytic activity">
    <reaction evidence="4">
        <text>L-kynurenine + H2O = anthranilate + L-alanine + H(+)</text>
        <dbReference type="Rhea" id="RHEA:16813"/>
        <dbReference type="ChEBI" id="CHEBI:15377"/>
        <dbReference type="ChEBI" id="CHEBI:15378"/>
        <dbReference type="ChEBI" id="CHEBI:16567"/>
        <dbReference type="ChEBI" id="CHEBI:57959"/>
        <dbReference type="ChEBI" id="CHEBI:57972"/>
        <dbReference type="EC" id="3.7.1.3"/>
    </reaction>
</comment>
<dbReference type="GO" id="GO:0009435">
    <property type="term" value="P:NAD+ biosynthetic process"/>
    <property type="evidence" value="ECO:0007669"/>
    <property type="project" value="UniProtKB-UniPathway"/>
</dbReference>